<evidence type="ECO:0000259" key="3">
    <source>
        <dbReference type="PROSITE" id="PS51203"/>
    </source>
</evidence>
<dbReference type="GO" id="GO:0006457">
    <property type="term" value="P:protein folding"/>
    <property type="evidence" value="ECO:0007669"/>
    <property type="project" value="TreeGrafter"/>
</dbReference>
<accession>A0A7S4KIY4</accession>
<dbReference type="InterPro" id="IPR045250">
    <property type="entry name" value="p23-like"/>
</dbReference>
<dbReference type="InterPro" id="IPR008978">
    <property type="entry name" value="HSP20-like_chaperone"/>
</dbReference>
<comment type="similarity">
    <text evidence="1">Belongs to the p23/wos2 family.</text>
</comment>
<dbReference type="SUPFAM" id="SSF49764">
    <property type="entry name" value="HSP20-like chaperones"/>
    <property type="match status" value="1"/>
</dbReference>
<dbReference type="InterPro" id="IPR007052">
    <property type="entry name" value="CS_dom"/>
</dbReference>
<dbReference type="CDD" id="cd06465">
    <property type="entry name" value="p23_hB-ind1_like"/>
    <property type="match status" value="1"/>
</dbReference>
<dbReference type="Pfam" id="PF04969">
    <property type="entry name" value="CS"/>
    <property type="match status" value="1"/>
</dbReference>
<reference evidence="4" key="1">
    <citation type="submission" date="2021-01" db="EMBL/GenBank/DDBJ databases">
        <authorList>
            <person name="Corre E."/>
            <person name="Pelletier E."/>
            <person name="Niang G."/>
            <person name="Scheremetjew M."/>
            <person name="Finn R."/>
            <person name="Kale V."/>
            <person name="Holt S."/>
            <person name="Cochrane G."/>
            <person name="Meng A."/>
            <person name="Brown T."/>
            <person name="Cohen L."/>
        </authorList>
    </citation>
    <scope>NUCLEOTIDE SEQUENCE</scope>
    <source>
        <strain evidence="4">SoJaBio B1-5/56/2</strain>
    </source>
</reference>
<dbReference type="PANTHER" id="PTHR22932:SF1">
    <property type="entry name" value="CO-CHAPERONE PROTEIN DAF-41"/>
    <property type="match status" value="1"/>
</dbReference>
<evidence type="ECO:0000256" key="1">
    <source>
        <dbReference type="ARBA" id="ARBA00025733"/>
    </source>
</evidence>
<dbReference type="GO" id="GO:0005829">
    <property type="term" value="C:cytosol"/>
    <property type="evidence" value="ECO:0007669"/>
    <property type="project" value="TreeGrafter"/>
</dbReference>
<dbReference type="GO" id="GO:0051087">
    <property type="term" value="F:protein-folding chaperone binding"/>
    <property type="evidence" value="ECO:0007669"/>
    <property type="project" value="TreeGrafter"/>
</dbReference>
<feature type="compositionally biased region" description="Acidic residues" evidence="2">
    <location>
        <begin position="139"/>
        <end position="156"/>
    </location>
</feature>
<dbReference type="FunFam" id="2.60.40.790:FF:000039">
    <property type="entry name" value="CS domain containing protein"/>
    <property type="match status" value="1"/>
</dbReference>
<sequence>METDTYTPHVRWAQRKEFIYLKIDIDGATNTVVKLEEKKLFVSATGSNARNYEIEMEFFGNVDKEASTWVQQPRYIEMKLFKKEQGGDYWDRLLSTSGKRHWLSVDWAKWKDEDESDEELNLGGGAQQGFGNFDFGDIGGDDDDDEDDDMPPLEEN</sequence>
<dbReference type="EMBL" id="HBKR01010995">
    <property type="protein sequence ID" value="CAE2296261.1"/>
    <property type="molecule type" value="Transcribed_RNA"/>
</dbReference>
<dbReference type="AlphaFoldDB" id="A0A7S4KIY4"/>
<feature type="region of interest" description="Disordered" evidence="2">
    <location>
        <begin position="114"/>
        <end position="156"/>
    </location>
</feature>
<dbReference type="GO" id="GO:0051879">
    <property type="term" value="F:Hsp90 protein binding"/>
    <property type="evidence" value="ECO:0007669"/>
    <property type="project" value="InterPro"/>
</dbReference>
<dbReference type="Gene3D" id="2.60.40.790">
    <property type="match status" value="1"/>
</dbReference>
<dbReference type="PANTHER" id="PTHR22932">
    <property type="entry name" value="TELOMERASE-BINDING PROTEIN P23 HSP90 CO-CHAPERONE"/>
    <property type="match status" value="1"/>
</dbReference>
<feature type="domain" description="CS" evidence="3">
    <location>
        <begin position="5"/>
        <end position="94"/>
    </location>
</feature>
<evidence type="ECO:0000313" key="4">
    <source>
        <dbReference type="EMBL" id="CAE2296261.1"/>
    </source>
</evidence>
<dbReference type="PROSITE" id="PS51203">
    <property type="entry name" value="CS"/>
    <property type="match status" value="1"/>
</dbReference>
<proteinExistence type="inferred from homology"/>
<protein>
    <recommendedName>
        <fullName evidence="3">CS domain-containing protein</fullName>
    </recommendedName>
</protein>
<dbReference type="GO" id="GO:0005634">
    <property type="term" value="C:nucleus"/>
    <property type="evidence" value="ECO:0007669"/>
    <property type="project" value="TreeGrafter"/>
</dbReference>
<evidence type="ECO:0000256" key="2">
    <source>
        <dbReference type="SAM" id="MobiDB-lite"/>
    </source>
</evidence>
<name>A0A7S4KIY4_9EUKA</name>
<dbReference type="GO" id="GO:0051131">
    <property type="term" value="P:chaperone-mediated protein complex assembly"/>
    <property type="evidence" value="ECO:0007669"/>
    <property type="project" value="TreeGrafter"/>
</dbReference>
<gene>
    <name evidence="4" type="ORF">NAES01612_LOCUS7323</name>
</gene>
<organism evidence="4">
    <name type="scientific">Paramoeba aestuarina</name>
    <dbReference type="NCBI Taxonomy" id="180227"/>
    <lineage>
        <taxon>Eukaryota</taxon>
        <taxon>Amoebozoa</taxon>
        <taxon>Discosea</taxon>
        <taxon>Flabellinia</taxon>
        <taxon>Dactylopodida</taxon>
        <taxon>Paramoebidae</taxon>
        <taxon>Paramoeba</taxon>
    </lineage>
</organism>